<accession>A0ABU8E0X3</accession>
<dbReference type="RefSeq" id="WP_336406048.1">
    <property type="nucleotide sequence ID" value="NZ_JBAPLU010000029.1"/>
</dbReference>
<name>A0ABU8E0X3_9ACTN</name>
<evidence type="ECO:0000313" key="1">
    <source>
        <dbReference type="EMBL" id="MEI4273932.1"/>
    </source>
</evidence>
<protein>
    <submittedName>
        <fullName evidence="1">Uncharacterized protein</fullName>
    </submittedName>
</protein>
<keyword evidence="2" id="KW-1185">Reference proteome</keyword>
<gene>
    <name evidence="1" type="ORF">TEK04_19600</name>
</gene>
<organism evidence="1 2">
    <name type="scientific">Klenkia sesuvii</name>
    <dbReference type="NCBI Taxonomy" id="3103137"/>
    <lineage>
        <taxon>Bacteria</taxon>
        <taxon>Bacillati</taxon>
        <taxon>Actinomycetota</taxon>
        <taxon>Actinomycetes</taxon>
        <taxon>Geodermatophilales</taxon>
        <taxon>Geodermatophilaceae</taxon>
        <taxon>Klenkia</taxon>
    </lineage>
</organism>
<evidence type="ECO:0000313" key="2">
    <source>
        <dbReference type="Proteomes" id="UP001361570"/>
    </source>
</evidence>
<dbReference type="EMBL" id="JBAPLU010000029">
    <property type="protein sequence ID" value="MEI4273932.1"/>
    <property type="molecule type" value="Genomic_DNA"/>
</dbReference>
<reference evidence="1 2" key="1">
    <citation type="submission" date="2024-03" db="EMBL/GenBank/DDBJ databases">
        <title>Draft genome sequence of Klenkia sp. LSe6-5.</title>
        <authorList>
            <person name="Duangmal K."/>
            <person name="Chantavorakit T."/>
        </authorList>
    </citation>
    <scope>NUCLEOTIDE SEQUENCE [LARGE SCALE GENOMIC DNA]</scope>
    <source>
        <strain evidence="1 2">LSe6-5</strain>
    </source>
</reference>
<comment type="caution">
    <text evidence="1">The sequence shown here is derived from an EMBL/GenBank/DDBJ whole genome shotgun (WGS) entry which is preliminary data.</text>
</comment>
<dbReference type="Proteomes" id="UP001361570">
    <property type="component" value="Unassembled WGS sequence"/>
</dbReference>
<sequence>MAVIHTTVGFKGSTNQIGEAKRLAKLGPRATVADAAAWKVSHAAGDRTVTVAAGSGQACGVDDTTVAVDTIGPFPPNGTASTATRWDMVVARWKWTDPVTPVEFVHIAGVPGAAGPDLTKLVRNPGTQMDMVIGVVRVAGGQGALSANDIFDPRVWAGTAGPLQASPGAYLAAIDGRDGERLDVGNVAYRYSSGWKYAPGQLIGLYDGVPGWTGSGTFGGGVAVGDSLGIYTFNTPDPGQPYEARITLAVEAGSAAAGTRWDFFLGRGNSGNAMPATQDMPFLFVAEDDGRPRYKHQISRRIQGLTGPASWRLVAKRIYGTGDGVVAGNKLFSVEIIAATS</sequence>
<proteinExistence type="predicted"/>